<comment type="caution">
    <text evidence="3">The sequence shown here is derived from an EMBL/GenBank/DDBJ whole genome shotgun (WGS) entry which is preliminary data.</text>
</comment>
<evidence type="ECO:0000313" key="3">
    <source>
        <dbReference type="EMBL" id="CAK8693150.1"/>
    </source>
</evidence>
<dbReference type="InterPro" id="IPR018791">
    <property type="entry name" value="UV_resistance/autophagy_Atg14"/>
</dbReference>
<dbReference type="PANTHER" id="PTHR13664">
    <property type="entry name" value="BECLIN 1-ASSOCIATED AUTOPHAGY-RELATED KEY REGULATOR"/>
    <property type="match status" value="1"/>
</dbReference>
<evidence type="ECO:0000313" key="4">
    <source>
        <dbReference type="Proteomes" id="UP001642483"/>
    </source>
</evidence>
<evidence type="ECO:0000256" key="1">
    <source>
        <dbReference type="ARBA" id="ARBA00023054"/>
    </source>
</evidence>
<evidence type="ECO:0000256" key="2">
    <source>
        <dbReference type="SAM" id="Coils"/>
    </source>
</evidence>
<gene>
    <name evidence="3" type="ORF">CVLEPA_LOCUS26471</name>
</gene>
<accession>A0ABP0GSE8</accession>
<sequence>MDLPENFANEPSSSIALVYDRCPVCDEIGKSLTCHDCMKNHKQSFLVLEQGQVKGDRRKLASVMFIPRVVQEKLKHFHEVYPQFKDEQESISKQVEDLSPCKRLESEVAQFTNRIKRLKGLLTNKKRELQREKQLLAESHRRLPATQKKINKILEKKKKLKDYVDNKQNNIKLTLKQMQSVNIQLHAQRKEHVRMLTKYIFPIEEIRPSLPKQIDKNEESSDDDVISLQEELAEASRLAFVNGKWVDQEVGVGTIVEISVGADVASAPSDGNYSQYESWLESNHSTSGSNPPITSMLLSQAQSAFVPSKHSEVLATGAALCHAAQLVRVIQRICAFHLPYKVHFKIFSDPTVSSKSFINSVKLFNSNLLNLCLSQGVDGSTLDPLRTLRNLQILVGKLEKDGCRLDPFLPSHNILISMEEALGLRDVLDEPTDDDDDFDWQLSINDEWETVSHVDTVNTSPSAVTFTSTNTQSSILSQPAGLVTSALDWATKGWWTAG</sequence>
<evidence type="ECO:0008006" key="5">
    <source>
        <dbReference type="Google" id="ProtNLM"/>
    </source>
</evidence>
<name>A0ABP0GSE8_CLALP</name>
<feature type="coiled-coil region" evidence="2">
    <location>
        <begin position="101"/>
        <end position="170"/>
    </location>
</feature>
<dbReference type="EMBL" id="CAWYQH010000130">
    <property type="protein sequence ID" value="CAK8693150.1"/>
    <property type="molecule type" value="Genomic_DNA"/>
</dbReference>
<reference evidence="3 4" key="1">
    <citation type="submission" date="2024-02" db="EMBL/GenBank/DDBJ databases">
        <authorList>
            <person name="Daric V."/>
            <person name="Darras S."/>
        </authorList>
    </citation>
    <scope>NUCLEOTIDE SEQUENCE [LARGE SCALE GENOMIC DNA]</scope>
</reference>
<dbReference type="Proteomes" id="UP001642483">
    <property type="component" value="Unassembled WGS sequence"/>
</dbReference>
<keyword evidence="4" id="KW-1185">Reference proteome</keyword>
<keyword evidence="1 2" id="KW-0175">Coiled coil</keyword>
<dbReference type="Pfam" id="PF10186">
    <property type="entry name" value="ATG14"/>
    <property type="match status" value="1"/>
</dbReference>
<dbReference type="PANTHER" id="PTHR13664:SF0">
    <property type="entry name" value="BECLIN 1-ASSOCIATED AUTOPHAGY-RELATED KEY REGULATOR"/>
    <property type="match status" value="1"/>
</dbReference>
<organism evidence="3 4">
    <name type="scientific">Clavelina lepadiformis</name>
    <name type="common">Light-bulb sea squirt</name>
    <name type="synonym">Ascidia lepadiformis</name>
    <dbReference type="NCBI Taxonomy" id="159417"/>
    <lineage>
        <taxon>Eukaryota</taxon>
        <taxon>Metazoa</taxon>
        <taxon>Chordata</taxon>
        <taxon>Tunicata</taxon>
        <taxon>Ascidiacea</taxon>
        <taxon>Aplousobranchia</taxon>
        <taxon>Clavelinidae</taxon>
        <taxon>Clavelina</taxon>
    </lineage>
</organism>
<proteinExistence type="predicted"/>
<protein>
    <recommendedName>
        <fullName evidence="5">Beclin 1-associated autophagy-related key regulator</fullName>
    </recommendedName>
</protein>